<keyword evidence="1" id="KW-1133">Transmembrane helix</keyword>
<evidence type="ECO:0000313" key="2">
    <source>
        <dbReference type="EMBL" id="TPG41893.1"/>
    </source>
</evidence>
<comment type="caution">
    <text evidence="2">The sequence shown here is derived from an EMBL/GenBank/DDBJ whole genome shotgun (WGS) entry which is preliminary data.</text>
</comment>
<proteinExistence type="predicted"/>
<evidence type="ECO:0000256" key="1">
    <source>
        <dbReference type="SAM" id="Phobius"/>
    </source>
</evidence>
<feature type="transmembrane region" description="Helical" evidence="1">
    <location>
        <begin position="132"/>
        <end position="156"/>
    </location>
</feature>
<keyword evidence="3" id="KW-1185">Reference proteome</keyword>
<sequence length="168" mass="17512">MTGVGLAISMKAFSARLGTVVLVPLLLSLLVRRLAGAPRLEALGPALDGLTVWLLVALGFGVMDGVGARLLAEPAWVVEATLVACAATAGLNLATAIVLLPFGVRVAATAGMLSGFRSMVLYLAVLPTGADARVAVFFGLYQIPLYIGPLIMAPAYRWLLRGRRNDPA</sequence>
<evidence type="ECO:0008006" key="4">
    <source>
        <dbReference type="Google" id="ProtNLM"/>
    </source>
</evidence>
<name>A0A502EVX4_9PROT</name>
<feature type="transmembrane region" description="Helical" evidence="1">
    <location>
        <begin position="106"/>
        <end position="126"/>
    </location>
</feature>
<organism evidence="2 3">
    <name type="scientific">Muricoccus nepalensis</name>
    <dbReference type="NCBI Taxonomy" id="1854500"/>
    <lineage>
        <taxon>Bacteria</taxon>
        <taxon>Pseudomonadati</taxon>
        <taxon>Pseudomonadota</taxon>
        <taxon>Alphaproteobacteria</taxon>
        <taxon>Acetobacterales</taxon>
        <taxon>Roseomonadaceae</taxon>
        <taxon>Muricoccus</taxon>
    </lineage>
</organism>
<keyword evidence="1" id="KW-0812">Transmembrane</keyword>
<dbReference type="InterPro" id="IPR038770">
    <property type="entry name" value="Na+/solute_symporter_sf"/>
</dbReference>
<feature type="transmembrane region" description="Helical" evidence="1">
    <location>
        <begin position="75"/>
        <end position="99"/>
    </location>
</feature>
<evidence type="ECO:0000313" key="3">
    <source>
        <dbReference type="Proteomes" id="UP000317078"/>
    </source>
</evidence>
<dbReference type="AlphaFoldDB" id="A0A502EVX4"/>
<protein>
    <recommendedName>
        <fullName evidence="4">Bile acid:sodium symporter</fullName>
    </recommendedName>
</protein>
<dbReference type="EMBL" id="RCZP01000063">
    <property type="protein sequence ID" value="TPG41893.1"/>
    <property type="molecule type" value="Genomic_DNA"/>
</dbReference>
<dbReference type="Proteomes" id="UP000317078">
    <property type="component" value="Unassembled WGS sequence"/>
</dbReference>
<feature type="transmembrane region" description="Helical" evidence="1">
    <location>
        <begin position="12"/>
        <end position="31"/>
    </location>
</feature>
<feature type="transmembrane region" description="Helical" evidence="1">
    <location>
        <begin position="43"/>
        <end position="63"/>
    </location>
</feature>
<dbReference type="Gene3D" id="1.20.1530.20">
    <property type="match status" value="1"/>
</dbReference>
<gene>
    <name evidence="2" type="ORF">EAH89_28455</name>
</gene>
<keyword evidence="1" id="KW-0472">Membrane</keyword>
<reference evidence="2 3" key="1">
    <citation type="journal article" date="2019" name="Environ. Microbiol.">
        <title>Species interactions and distinct microbial communities in high Arctic permafrost affected cryosols are associated with the CH4 and CO2 gas fluxes.</title>
        <authorList>
            <person name="Altshuler I."/>
            <person name="Hamel J."/>
            <person name="Turney S."/>
            <person name="Magnuson E."/>
            <person name="Levesque R."/>
            <person name="Greer C."/>
            <person name="Whyte L.G."/>
        </authorList>
    </citation>
    <scope>NUCLEOTIDE SEQUENCE [LARGE SCALE GENOMIC DNA]</scope>
    <source>
        <strain evidence="2 3">S9.3B</strain>
    </source>
</reference>
<accession>A0A502EVX4</accession>